<keyword evidence="3 4" id="KW-0949">S-adenosyl-L-methionine</keyword>
<dbReference type="NCBIfam" id="TIGR00479">
    <property type="entry name" value="rumA"/>
    <property type="match status" value="1"/>
</dbReference>
<name>A0A926FCS8_9FIRM</name>
<dbReference type="FunFam" id="2.40.50.1070:FF:000003">
    <property type="entry name" value="23S rRNA (Uracil-5-)-methyltransferase RumA"/>
    <property type="match status" value="1"/>
</dbReference>
<evidence type="ECO:0000256" key="3">
    <source>
        <dbReference type="ARBA" id="ARBA00022691"/>
    </source>
</evidence>
<dbReference type="Gene3D" id="2.40.50.140">
    <property type="entry name" value="Nucleic acid-binding proteins"/>
    <property type="match status" value="1"/>
</dbReference>
<dbReference type="PROSITE" id="PS51687">
    <property type="entry name" value="SAM_MT_RNA_M5U"/>
    <property type="match status" value="1"/>
</dbReference>
<feature type="domain" description="TRAM" evidence="6">
    <location>
        <begin position="1"/>
        <end position="59"/>
    </location>
</feature>
<dbReference type="RefSeq" id="WP_262431482.1">
    <property type="nucleotide sequence ID" value="NZ_JACRTE010000003.1"/>
</dbReference>
<evidence type="ECO:0000313" key="8">
    <source>
        <dbReference type="Proteomes" id="UP000647416"/>
    </source>
</evidence>
<dbReference type="EMBL" id="JACRTE010000003">
    <property type="protein sequence ID" value="MBC8595900.1"/>
    <property type="molecule type" value="Genomic_DNA"/>
</dbReference>
<comment type="caution">
    <text evidence="7">The sequence shown here is derived from an EMBL/GenBank/DDBJ whole genome shotgun (WGS) entry which is preliminary data.</text>
</comment>
<dbReference type="Proteomes" id="UP000647416">
    <property type="component" value="Unassembled WGS sequence"/>
</dbReference>
<feature type="active site" description="Nucleophile" evidence="4">
    <location>
        <position position="407"/>
    </location>
</feature>
<comment type="similarity">
    <text evidence="4">Belongs to the class I-like SAM-binding methyltransferase superfamily. RNA M5U methyltransferase family.</text>
</comment>
<evidence type="ECO:0000256" key="1">
    <source>
        <dbReference type="ARBA" id="ARBA00022603"/>
    </source>
</evidence>
<dbReference type="InterPro" id="IPR002792">
    <property type="entry name" value="TRAM_dom"/>
</dbReference>
<dbReference type="SUPFAM" id="SSF53335">
    <property type="entry name" value="S-adenosyl-L-methionine-dependent methyltransferases"/>
    <property type="match status" value="1"/>
</dbReference>
<sequence>MLKKNDIITAEITDNGAGGEGIAKSDGYTLFVKNGVKGDRAEIKILKINKSFGFAKIEKLISPSDMRQTPPCPHFSRCGGCSVMHLDYPSQLALKTEIVRNNLRKNGGFADGDYVLEKIIPSADVFHYRNKAQFPASLVHGEFACGFFKERSHDIVPIENCLIQSEKINKIMNICVKFFRENGISAYDEKSGRGIVRNLYIREFSGAVMVVIVANSKRKIENIGRLVEILEKNDAVSVIQNVNTKKTNVITGEKNIILLGNDEITAKIGDLEYLIPSKSFFQVNTRQTENLYKKALEYANPTKNDTVFDLFCGCGTISLFMAENAKKVIGVEIVDDAVKNAEKNAHHNKIENARFYSGDCDKVVKELIEKGEKADIIVVDPPRKGLTEELIGMICSLNPKRIVYVSCSSATLARDVKIAKDKGYILTKAVPVDMFPNTAHIETVALLERKVQNPC</sequence>
<feature type="binding site" evidence="4">
    <location>
        <position position="282"/>
    </location>
    <ligand>
        <name>S-adenosyl-L-methionine</name>
        <dbReference type="ChEBI" id="CHEBI:59789"/>
    </ligand>
</feature>
<feature type="active site" evidence="5">
    <location>
        <position position="407"/>
    </location>
</feature>
<feature type="binding site" evidence="4">
    <location>
        <position position="332"/>
    </location>
    <ligand>
        <name>S-adenosyl-L-methionine</name>
        <dbReference type="ChEBI" id="CHEBI:59789"/>
    </ligand>
</feature>
<dbReference type="PANTHER" id="PTHR11061">
    <property type="entry name" value="RNA M5U METHYLTRANSFERASE"/>
    <property type="match status" value="1"/>
</dbReference>
<dbReference type="InterPro" id="IPR029063">
    <property type="entry name" value="SAM-dependent_MTases_sf"/>
</dbReference>
<accession>A0A926FCS8</accession>
<keyword evidence="8" id="KW-1185">Reference proteome</keyword>
<dbReference type="Pfam" id="PF05958">
    <property type="entry name" value="tRNA_U5-meth_tr"/>
    <property type="match status" value="1"/>
</dbReference>
<dbReference type="EC" id="2.1.1.190" evidence="7"/>
<keyword evidence="2 4" id="KW-0808">Transferase</keyword>
<dbReference type="GO" id="GO:0070041">
    <property type="term" value="F:rRNA (uridine-C5-)-methyltransferase activity"/>
    <property type="evidence" value="ECO:0007669"/>
    <property type="project" value="UniProtKB-ARBA"/>
</dbReference>
<dbReference type="AlphaFoldDB" id="A0A926FCS8"/>
<dbReference type="InterPro" id="IPR012340">
    <property type="entry name" value="NA-bd_OB-fold"/>
</dbReference>
<dbReference type="Gene3D" id="3.40.50.150">
    <property type="entry name" value="Vaccinia Virus protein VP39"/>
    <property type="match status" value="1"/>
</dbReference>
<keyword evidence="1 4" id="KW-0489">Methyltransferase</keyword>
<dbReference type="PANTHER" id="PTHR11061:SF30">
    <property type="entry name" value="TRNA (URACIL(54)-C(5))-METHYLTRANSFERASE"/>
    <property type="match status" value="1"/>
</dbReference>
<evidence type="ECO:0000256" key="2">
    <source>
        <dbReference type="ARBA" id="ARBA00022679"/>
    </source>
</evidence>
<evidence type="ECO:0000256" key="4">
    <source>
        <dbReference type="PROSITE-ProRule" id="PRU01024"/>
    </source>
</evidence>
<dbReference type="Gene3D" id="2.40.50.1070">
    <property type="match status" value="1"/>
</dbReference>
<dbReference type="CDD" id="cd02440">
    <property type="entry name" value="AdoMet_MTases"/>
    <property type="match status" value="1"/>
</dbReference>
<dbReference type="InterPro" id="IPR030390">
    <property type="entry name" value="MeTrfase_TrmA_AS"/>
</dbReference>
<evidence type="ECO:0000256" key="5">
    <source>
        <dbReference type="PROSITE-ProRule" id="PRU10015"/>
    </source>
</evidence>
<dbReference type="GO" id="GO:0070475">
    <property type="term" value="P:rRNA base methylation"/>
    <property type="evidence" value="ECO:0007669"/>
    <property type="project" value="TreeGrafter"/>
</dbReference>
<evidence type="ECO:0000313" key="7">
    <source>
        <dbReference type="EMBL" id="MBC8595900.1"/>
    </source>
</evidence>
<proteinExistence type="inferred from homology"/>
<dbReference type="PROSITE" id="PS50926">
    <property type="entry name" value="TRAM"/>
    <property type="match status" value="1"/>
</dbReference>
<protein>
    <submittedName>
        <fullName evidence="7">23S rRNA (Uracil(1939)-C(5))-methyltransferase RlmD</fullName>
        <ecNumber evidence="7">2.1.1.190</ecNumber>
    </submittedName>
</protein>
<feature type="binding site" evidence="4">
    <location>
        <position position="311"/>
    </location>
    <ligand>
        <name>S-adenosyl-L-methionine</name>
        <dbReference type="ChEBI" id="CHEBI:59789"/>
    </ligand>
</feature>
<feature type="binding site" evidence="4">
    <location>
        <position position="380"/>
    </location>
    <ligand>
        <name>S-adenosyl-L-methionine</name>
        <dbReference type="ChEBI" id="CHEBI:59789"/>
    </ligand>
</feature>
<dbReference type="FunFam" id="3.40.50.150:FF:000009">
    <property type="entry name" value="23S rRNA (Uracil(1939)-C(5))-methyltransferase RlmD"/>
    <property type="match status" value="1"/>
</dbReference>
<dbReference type="Pfam" id="PF01938">
    <property type="entry name" value="TRAM"/>
    <property type="match status" value="1"/>
</dbReference>
<dbReference type="SUPFAM" id="SSF50249">
    <property type="entry name" value="Nucleic acid-binding proteins"/>
    <property type="match status" value="1"/>
</dbReference>
<dbReference type="FunFam" id="2.40.50.140:FF:000097">
    <property type="entry name" value="23S rRNA (uracil(1939)-C(5))-methyltransferase RlmD"/>
    <property type="match status" value="1"/>
</dbReference>
<organism evidence="7 8">
    <name type="scientific">Qingrenia yutianensis</name>
    <dbReference type="NCBI Taxonomy" id="2763676"/>
    <lineage>
        <taxon>Bacteria</taxon>
        <taxon>Bacillati</taxon>
        <taxon>Bacillota</taxon>
        <taxon>Clostridia</taxon>
        <taxon>Eubacteriales</taxon>
        <taxon>Oscillospiraceae</taxon>
        <taxon>Qingrenia</taxon>
    </lineage>
</organism>
<reference evidence="7" key="1">
    <citation type="submission" date="2020-08" db="EMBL/GenBank/DDBJ databases">
        <title>Genome public.</title>
        <authorList>
            <person name="Liu C."/>
            <person name="Sun Q."/>
        </authorList>
    </citation>
    <scope>NUCLEOTIDE SEQUENCE</scope>
    <source>
        <strain evidence="7">NSJ-50</strain>
    </source>
</reference>
<dbReference type="PROSITE" id="PS01230">
    <property type="entry name" value="TRMA_1"/>
    <property type="match status" value="1"/>
</dbReference>
<dbReference type="InterPro" id="IPR010280">
    <property type="entry name" value="U5_MeTrfase_fam"/>
</dbReference>
<evidence type="ECO:0000259" key="6">
    <source>
        <dbReference type="PROSITE" id="PS50926"/>
    </source>
</evidence>
<gene>
    <name evidence="7" type="primary">rlmD</name>
    <name evidence="7" type="ORF">H8706_03330</name>
</gene>